<name>A0A3P9DCX8_9CICH</name>
<protein>
    <submittedName>
        <fullName evidence="1">Uncharacterized protein</fullName>
    </submittedName>
</protein>
<keyword evidence="2" id="KW-1185">Reference proteome</keyword>
<dbReference type="Proteomes" id="UP000265160">
    <property type="component" value="LG6"/>
</dbReference>
<reference evidence="1" key="2">
    <citation type="submission" date="2025-08" db="UniProtKB">
        <authorList>
            <consortium name="Ensembl"/>
        </authorList>
    </citation>
    <scope>IDENTIFICATION</scope>
</reference>
<dbReference type="AlphaFoldDB" id="A0A3P9DCX8"/>
<organism evidence="1 2">
    <name type="scientific">Maylandia zebra</name>
    <name type="common">zebra mbuna</name>
    <dbReference type="NCBI Taxonomy" id="106582"/>
    <lineage>
        <taxon>Eukaryota</taxon>
        <taxon>Metazoa</taxon>
        <taxon>Chordata</taxon>
        <taxon>Craniata</taxon>
        <taxon>Vertebrata</taxon>
        <taxon>Euteleostomi</taxon>
        <taxon>Actinopterygii</taxon>
        <taxon>Neopterygii</taxon>
        <taxon>Teleostei</taxon>
        <taxon>Neoteleostei</taxon>
        <taxon>Acanthomorphata</taxon>
        <taxon>Ovalentaria</taxon>
        <taxon>Cichlomorphae</taxon>
        <taxon>Cichliformes</taxon>
        <taxon>Cichlidae</taxon>
        <taxon>African cichlids</taxon>
        <taxon>Pseudocrenilabrinae</taxon>
        <taxon>Haplochromini</taxon>
        <taxon>Maylandia</taxon>
        <taxon>Maylandia zebra complex</taxon>
    </lineage>
</organism>
<proteinExistence type="predicted"/>
<dbReference type="Ensembl" id="ENSMZET00005033046.1">
    <property type="protein sequence ID" value="ENSMZEP00005032012.1"/>
    <property type="gene ID" value="ENSMZEG00005023865.1"/>
</dbReference>
<reference evidence="1 2" key="1">
    <citation type="journal article" date="2014" name="Nature">
        <title>The genomic substrate for adaptive radiation in African cichlid fish.</title>
        <authorList>
            <person name="Brawand D."/>
            <person name="Wagner C.E."/>
            <person name="Li Y.I."/>
            <person name="Malinsky M."/>
            <person name="Keller I."/>
            <person name="Fan S."/>
            <person name="Simakov O."/>
            <person name="Ng A.Y."/>
            <person name="Lim Z.W."/>
            <person name="Bezault E."/>
            <person name="Turner-Maier J."/>
            <person name="Johnson J."/>
            <person name="Alcazar R."/>
            <person name="Noh H.J."/>
            <person name="Russell P."/>
            <person name="Aken B."/>
            <person name="Alfoldi J."/>
            <person name="Amemiya C."/>
            <person name="Azzouzi N."/>
            <person name="Baroiller J.F."/>
            <person name="Barloy-Hubler F."/>
            <person name="Berlin A."/>
            <person name="Bloomquist R."/>
            <person name="Carleton K.L."/>
            <person name="Conte M.A."/>
            <person name="D'Cotta H."/>
            <person name="Eshel O."/>
            <person name="Gaffney L."/>
            <person name="Galibert F."/>
            <person name="Gante H.F."/>
            <person name="Gnerre S."/>
            <person name="Greuter L."/>
            <person name="Guyon R."/>
            <person name="Haddad N.S."/>
            <person name="Haerty W."/>
            <person name="Harris R.M."/>
            <person name="Hofmann H.A."/>
            <person name="Hourlier T."/>
            <person name="Hulata G."/>
            <person name="Jaffe D.B."/>
            <person name="Lara M."/>
            <person name="Lee A.P."/>
            <person name="MacCallum I."/>
            <person name="Mwaiko S."/>
            <person name="Nikaido M."/>
            <person name="Nishihara H."/>
            <person name="Ozouf-Costaz C."/>
            <person name="Penman D.J."/>
            <person name="Przybylski D."/>
            <person name="Rakotomanga M."/>
            <person name="Renn S.C.P."/>
            <person name="Ribeiro F.J."/>
            <person name="Ron M."/>
            <person name="Salzburger W."/>
            <person name="Sanchez-Pulido L."/>
            <person name="Santos M.E."/>
            <person name="Searle S."/>
            <person name="Sharpe T."/>
            <person name="Swofford R."/>
            <person name="Tan F.J."/>
            <person name="Williams L."/>
            <person name="Young S."/>
            <person name="Yin S."/>
            <person name="Okada N."/>
            <person name="Kocher T.D."/>
            <person name="Miska E.A."/>
            <person name="Lander E.S."/>
            <person name="Venkatesh B."/>
            <person name="Fernald R.D."/>
            <person name="Meyer A."/>
            <person name="Ponting C.P."/>
            <person name="Streelman J.T."/>
            <person name="Lindblad-Toh K."/>
            <person name="Seehausen O."/>
            <person name="Di Palma F."/>
        </authorList>
    </citation>
    <scope>NUCLEOTIDE SEQUENCE</scope>
</reference>
<dbReference type="GeneTree" id="ENSGT00940000177737"/>
<sequence>PEDHLVWHIHFWGHSSDPSEQSLSPSQRHIAGTHIELLHWKERELQVGLGQDASSEPSEQSLSLSQTKLLDMHWPLAQRNSRSSHCLATFLHPISCIPLEGGSLAFQPHPPPLPAPFVDNGLFGPRPPETQSRPASRAWLDVLFHFTAKRTNQNAVRTFIHICRNRKPRCGIIVKIIDLYIFMYRYKESGYYTFH</sequence>
<reference evidence="1" key="3">
    <citation type="submission" date="2025-09" db="UniProtKB">
        <authorList>
            <consortium name="Ensembl"/>
        </authorList>
    </citation>
    <scope>IDENTIFICATION</scope>
</reference>
<evidence type="ECO:0000313" key="1">
    <source>
        <dbReference type="Ensembl" id="ENSMZEP00005032012.1"/>
    </source>
</evidence>
<accession>A0A3P9DCX8</accession>
<evidence type="ECO:0000313" key="2">
    <source>
        <dbReference type="Proteomes" id="UP000265160"/>
    </source>
</evidence>